<evidence type="ECO:0000256" key="1">
    <source>
        <dbReference type="SAM" id="Phobius"/>
    </source>
</evidence>
<dbReference type="Proteomes" id="UP000001072">
    <property type="component" value="Unassembled WGS sequence"/>
</dbReference>
<keyword evidence="1" id="KW-0812">Transmembrane</keyword>
<proteinExistence type="predicted"/>
<dbReference type="HOGENOM" id="CLU_031649_0_0_1"/>
<dbReference type="GeneID" id="18932387"/>
<feature type="transmembrane region" description="Helical" evidence="1">
    <location>
        <begin position="139"/>
        <end position="164"/>
    </location>
</feature>
<dbReference type="RefSeq" id="XP_007417564.1">
    <property type="nucleotide sequence ID" value="XM_007417502.1"/>
</dbReference>
<dbReference type="OrthoDB" id="2504686at2759"/>
<protein>
    <submittedName>
        <fullName evidence="2">Uncharacterized protein</fullName>
    </submittedName>
</protein>
<gene>
    <name evidence="2" type="ORF">MELLADRAFT_73443</name>
</gene>
<dbReference type="EMBL" id="GL883163">
    <property type="protein sequence ID" value="EGF99160.1"/>
    <property type="molecule type" value="Genomic_DNA"/>
</dbReference>
<feature type="transmembrane region" description="Helical" evidence="1">
    <location>
        <begin position="229"/>
        <end position="248"/>
    </location>
</feature>
<organism evidence="3">
    <name type="scientific">Melampsora larici-populina (strain 98AG31 / pathotype 3-4-7)</name>
    <name type="common">Poplar leaf rust fungus</name>
    <dbReference type="NCBI Taxonomy" id="747676"/>
    <lineage>
        <taxon>Eukaryota</taxon>
        <taxon>Fungi</taxon>
        <taxon>Dikarya</taxon>
        <taxon>Basidiomycota</taxon>
        <taxon>Pucciniomycotina</taxon>
        <taxon>Pucciniomycetes</taxon>
        <taxon>Pucciniales</taxon>
        <taxon>Melampsoraceae</taxon>
        <taxon>Melampsora</taxon>
    </lineage>
</organism>
<accession>F4S883</accession>
<dbReference type="VEuPathDB" id="FungiDB:MELLADRAFT_73443"/>
<keyword evidence="3" id="KW-1185">Reference proteome</keyword>
<feature type="transmembrane region" description="Helical" evidence="1">
    <location>
        <begin position="310"/>
        <end position="331"/>
    </location>
</feature>
<dbReference type="KEGG" id="mlr:MELLADRAFT_73443"/>
<feature type="transmembrane region" description="Helical" evidence="1">
    <location>
        <begin position="45"/>
        <end position="66"/>
    </location>
</feature>
<evidence type="ECO:0000313" key="3">
    <source>
        <dbReference type="Proteomes" id="UP000001072"/>
    </source>
</evidence>
<feature type="transmembrane region" description="Helical" evidence="1">
    <location>
        <begin position="268"/>
        <end position="290"/>
    </location>
</feature>
<sequence>MSQFIESLIINFVTHLNPATNPYLTTADYLETLILPCPLPSWSRYIQPVIVVQLIIMFMQSSYILYIRSKTKKPYHIGLNGIAMTEIIFEQLAQSGHLDQGYSNFILGIKFTFTAACNRVKQKAATSHMTPVGKLLPTAVVWALNIFLVAIVVAPFVALSFTFIKLTIEYNQIRQFGMSLIQGLRNSASECSVGKCGVAQVVTQVIPLIRERSHIDLLVYYTGMGVDCYIFIDGFLFLIYIPFLFVLLQSFTDKRGLESSTIKTQKAVTVNTFLELAITFLSILVAVYAKTLLQNGRFILDPYFWLLVRVGKNAVISSFGNIALFLILYSLRRADVSPISHMQVLSLIKTPQDNTHVHKPHQQA</sequence>
<dbReference type="InParanoid" id="F4S883"/>
<evidence type="ECO:0000313" key="2">
    <source>
        <dbReference type="EMBL" id="EGF99160.1"/>
    </source>
</evidence>
<reference evidence="3" key="1">
    <citation type="journal article" date="2011" name="Proc. Natl. Acad. Sci. U.S.A.">
        <title>Obligate biotrophy features unraveled by the genomic analysis of rust fungi.</title>
        <authorList>
            <person name="Duplessis S."/>
            <person name="Cuomo C.A."/>
            <person name="Lin Y.-C."/>
            <person name="Aerts A."/>
            <person name="Tisserant E."/>
            <person name="Veneault-Fourrey C."/>
            <person name="Joly D.L."/>
            <person name="Hacquard S."/>
            <person name="Amselem J."/>
            <person name="Cantarel B.L."/>
            <person name="Chiu R."/>
            <person name="Coutinho P.M."/>
            <person name="Feau N."/>
            <person name="Field M."/>
            <person name="Frey P."/>
            <person name="Gelhaye E."/>
            <person name="Goldberg J."/>
            <person name="Grabherr M.G."/>
            <person name="Kodira C.D."/>
            <person name="Kohler A."/>
            <person name="Kuees U."/>
            <person name="Lindquist E.A."/>
            <person name="Lucas S.M."/>
            <person name="Mago R."/>
            <person name="Mauceli E."/>
            <person name="Morin E."/>
            <person name="Murat C."/>
            <person name="Pangilinan J.L."/>
            <person name="Park R."/>
            <person name="Pearson M."/>
            <person name="Quesneville H."/>
            <person name="Rouhier N."/>
            <person name="Sakthikumar S."/>
            <person name="Salamov A.A."/>
            <person name="Schmutz J."/>
            <person name="Selles B."/>
            <person name="Shapiro H."/>
            <person name="Tanguay P."/>
            <person name="Tuskan G.A."/>
            <person name="Henrissat B."/>
            <person name="Van de Peer Y."/>
            <person name="Rouze P."/>
            <person name="Ellis J.G."/>
            <person name="Dodds P.N."/>
            <person name="Schein J.E."/>
            <person name="Zhong S."/>
            <person name="Hamelin R.C."/>
            <person name="Grigoriev I.V."/>
            <person name="Szabo L.J."/>
            <person name="Martin F."/>
        </authorList>
    </citation>
    <scope>NUCLEOTIDE SEQUENCE [LARGE SCALE GENOMIC DNA]</scope>
    <source>
        <strain evidence="3">98AG31 / pathotype 3-4-7</strain>
    </source>
</reference>
<keyword evidence="1" id="KW-1133">Transmembrane helix</keyword>
<keyword evidence="1" id="KW-0472">Membrane</keyword>
<name>F4S883_MELLP</name>
<dbReference type="AlphaFoldDB" id="F4S883"/>